<reference evidence="4 5" key="1">
    <citation type="submission" date="2017-06" db="EMBL/GenBank/DDBJ databases">
        <title>Genome sequencing of cyanobaciteial culture collection at National Institute for Environmental Studies (NIES).</title>
        <authorList>
            <person name="Hirose Y."/>
            <person name="Shimura Y."/>
            <person name="Fujisawa T."/>
            <person name="Nakamura Y."/>
            <person name="Kawachi M."/>
        </authorList>
    </citation>
    <scope>NUCLEOTIDE SEQUENCE [LARGE SCALE GENOMIC DNA]</scope>
    <source>
        <strain evidence="4 5">NIES-806</strain>
    </source>
</reference>
<dbReference type="Proteomes" id="UP000218702">
    <property type="component" value="Chromosome"/>
</dbReference>
<dbReference type="InterPro" id="IPR058740">
    <property type="entry name" value="MurL_N"/>
</dbReference>
<evidence type="ECO:0000259" key="3">
    <source>
        <dbReference type="Pfam" id="PF26299"/>
    </source>
</evidence>
<keyword evidence="1" id="KW-0961">Cell wall biogenesis/degradation</keyword>
<feature type="domain" description="MurL C-terminal" evidence="2">
    <location>
        <begin position="325"/>
        <end position="400"/>
    </location>
</feature>
<dbReference type="Pfam" id="PF26299">
    <property type="entry name" value="MurL_N"/>
    <property type="match status" value="1"/>
</dbReference>
<dbReference type="HAMAP" id="MF_02209">
    <property type="entry name" value="MurL"/>
    <property type="match status" value="1"/>
</dbReference>
<keyword evidence="1" id="KW-0133">Cell shape</keyword>
<accession>A0A1Z4V8R8</accession>
<dbReference type="GO" id="GO:0009252">
    <property type="term" value="P:peptidoglycan biosynthetic process"/>
    <property type="evidence" value="ECO:0007669"/>
    <property type="project" value="UniProtKB-UniRule"/>
</dbReference>
<proteinExistence type="inferred from homology"/>
<dbReference type="GO" id="GO:0071555">
    <property type="term" value="P:cell wall organization"/>
    <property type="evidence" value="ECO:0007669"/>
    <property type="project" value="UniProtKB-KW"/>
</dbReference>
<comment type="function">
    <text evidence="1">Cell wall formation. Catalyzes epimerization of the terminal L-glutamate in UDP-N-acetyl-alpha-D-muramoyl-L-alanyl-L-glutamate.</text>
</comment>
<comment type="pathway">
    <text evidence="1">Cell wall biogenesis; peptidoglycan biosynthesis.</text>
</comment>
<evidence type="ECO:0000313" key="5">
    <source>
        <dbReference type="Proteomes" id="UP000218702"/>
    </source>
</evidence>
<dbReference type="GO" id="GO:0016855">
    <property type="term" value="F:racemase and epimerase activity, acting on amino acids and derivatives"/>
    <property type="evidence" value="ECO:0007669"/>
    <property type="project" value="UniProtKB-UniRule"/>
</dbReference>
<evidence type="ECO:0000259" key="2">
    <source>
        <dbReference type="Pfam" id="PF26298"/>
    </source>
</evidence>
<dbReference type="GO" id="GO:0008360">
    <property type="term" value="P:regulation of cell shape"/>
    <property type="evidence" value="ECO:0007669"/>
    <property type="project" value="UniProtKB-KW"/>
</dbReference>
<gene>
    <name evidence="1" type="primary">murL</name>
    <name evidence="4" type="ORF">NIES806_38650</name>
</gene>
<dbReference type="GO" id="GO:0051301">
    <property type="term" value="P:cell division"/>
    <property type="evidence" value="ECO:0007669"/>
    <property type="project" value="UniProtKB-KW"/>
</dbReference>
<dbReference type="Pfam" id="PF26298">
    <property type="entry name" value="MurL_epimerase_C"/>
    <property type="match status" value="1"/>
</dbReference>
<sequence>MKISVIKIDSLRIHEHHIEIIYLADKFQFSTKIFYHDVSFSRLMEKYSQPIIQRIVSHIALFEGMKLCSLFPEYYDISVIAEYLELPILDLFLTIYQGVFGQHWYENNITNYQQPEIIYSQNLGVSQPTYILGDNHTILAGCGGGKDSILALKMLEVGGIPFASMQYSHSIYGKANFQHDLISQVLKSVKPVHKHQISIYDDFTEFPFLKLYFPENSGITAPETPVSIFESLILMLDQGYNYLCLAHEKSANTGNLFWDEIGKEVNHQWGKGLAAEQILDQFIQEHLFTNFKYFSILQPIYDYRIFYNFSKYPKFIPNIHSCNVQKPWCRKCPKCAYVWLGLMAFSQQSIVDEVFKKNLFDDVDLLPTFREMVGLSEHTPFECIGEIEESRLLMKRCLERDLSGKALDMFTEEILSDSTINWQKIEEKYNYVYATEHAIPDWIFEKIKDQL</sequence>
<comment type="similarity">
    <text evidence="1">Belongs to the MurL family.</text>
</comment>
<evidence type="ECO:0000256" key="1">
    <source>
        <dbReference type="HAMAP-Rule" id="MF_02209"/>
    </source>
</evidence>
<evidence type="ECO:0000313" key="4">
    <source>
        <dbReference type="EMBL" id="BAZ87635.1"/>
    </source>
</evidence>
<dbReference type="RefSeq" id="WP_096669772.1">
    <property type="nucleotide sequence ID" value="NZ_AP018316.1"/>
</dbReference>
<keyword evidence="1" id="KW-0573">Peptidoglycan synthesis</keyword>
<comment type="catalytic activity">
    <reaction evidence="1">
        <text>UDP-N-acetyl-alpha-D-muramoyl-L-alanyl-L-glutamate + ATP + H2O = UDP-N-acetyl-alpha-D-muramoyl-L-alanyl-D-glutamate + AMP + diphosphate + H(+)</text>
        <dbReference type="Rhea" id="RHEA:58812"/>
        <dbReference type="ChEBI" id="CHEBI:15377"/>
        <dbReference type="ChEBI" id="CHEBI:15378"/>
        <dbReference type="ChEBI" id="CHEBI:30616"/>
        <dbReference type="ChEBI" id="CHEBI:33019"/>
        <dbReference type="ChEBI" id="CHEBI:83900"/>
        <dbReference type="ChEBI" id="CHEBI:142725"/>
        <dbReference type="ChEBI" id="CHEBI:456215"/>
        <dbReference type="EC" id="5.1.1.23"/>
    </reaction>
</comment>
<dbReference type="EMBL" id="AP018316">
    <property type="protein sequence ID" value="BAZ87635.1"/>
    <property type="molecule type" value="Genomic_DNA"/>
</dbReference>
<dbReference type="GO" id="GO:0005737">
    <property type="term" value="C:cytoplasm"/>
    <property type="evidence" value="ECO:0007669"/>
    <property type="project" value="UniProtKB-UniRule"/>
</dbReference>
<dbReference type="InterPro" id="IPR043689">
    <property type="entry name" value="MurL"/>
</dbReference>
<organism evidence="4 5">
    <name type="scientific">Dolichospermum compactum NIES-806</name>
    <dbReference type="NCBI Taxonomy" id="1973481"/>
    <lineage>
        <taxon>Bacteria</taxon>
        <taxon>Bacillati</taxon>
        <taxon>Cyanobacteriota</taxon>
        <taxon>Cyanophyceae</taxon>
        <taxon>Nostocales</taxon>
        <taxon>Aphanizomenonaceae</taxon>
        <taxon>Dolichospermum</taxon>
        <taxon>Dolichospermum compactum</taxon>
    </lineage>
</organism>
<dbReference type="AlphaFoldDB" id="A0A1Z4V8R8"/>
<protein>
    <recommendedName>
        <fullName evidence="1">UDP-N-acetyl-alpha-D-muramoyl-L-alanyl-L-glutamate epimerase</fullName>
        <ecNumber evidence="1">5.1.1.23</ecNumber>
    </recommendedName>
    <alternativeName>
        <fullName evidence="1">UDP-MurNAc-L-Ala-L-Glu epimerase</fullName>
    </alternativeName>
</protein>
<dbReference type="OrthoDB" id="9768152at2"/>
<dbReference type="UniPathway" id="UPA00219"/>
<dbReference type="KEGG" id="dcm:NIES806_38650"/>
<feature type="domain" description="MurL N-terminal" evidence="3">
    <location>
        <begin position="225"/>
        <end position="296"/>
    </location>
</feature>
<keyword evidence="1" id="KW-0132">Cell division</keyword>
<dbReference type="InterPro" id="IPR058741">
    <property type="entry name" value="MurL_C"/>
</dbReference>
<keyword evidence="1" id="KW-0131">Cell cycle</keyword>
<dbReference type="EC" id="5.1.1.23" evidence="1"/>
<keyword evidence="5" id="KW-1185">Reference proteome</keyword>
<keyword evidence="1" id="KW-0413">Isomerase</keyword>
<name>A0A1Z4V8R8_9CYAN</name>